<evidence type="ECO:0000256" key="6">
    <source>
        <dbReference type="SAM" id="Phobius"/>
    </source>
</evidence>
<dbReference type="AlphaFoldDB" id="A0A940PUV8"/>
<evidence type="ECO:0000259" key="7">
    <source>
        <dbReference type="PROSITE" id="PS50850"/>
    </source>
</evidence>
<comment type="subcellular location">
    <subcellularLocation>
        <location evidence="1">Cell membrane</location>
        <topology evidence="1">Multi-pass membrane protein</topology>
    </subcellularLocation>
</comment>
<dbReference type="SUPFAM" id="SSF103473">
    <property type="entry name" value="MFS general substrate transporter"/>
    <property type="match status" value="1"/>
</dbReference>
<feature type="transmembrane region" description="Helical" evidence="6">
    <location>
        <begin position="78"/>
        <end position="95"/>
    </location>
</feature>
<feature type="transmembrane region" description="Helical" evidence="6">
    <location>
        <begin position="101"/>
        <end position="120"/>
    </location>
</feature>
<feature type="domain" description="Major facilitator superfamily (MFS) profile" evidence="7">
    <location>
        <begin position="12"/>
        <end position="152"/>
    </location>
</feature>
<dbReference type="Pfam" id="PF07690">
    <property type="entry name" value="MFS_1"/>
    <property type="match status" value="1"/>
</dbReference>
<dbReference type="PROSITE" id="PS50850">
    <property type="entry name" value="MFS"/>
    <property type="match status" value="1"/>
</dbReference>
<protein>
    <submittedName>
        <fullName evidence="8">MFS family permease</fullName>
    </submittedName>
</protein>
<dbReference type="InterPro" id="IPR036259">
    <property type="entry name" value="MFS_trans_sf"/>
</dbReference>
<accession>A0A940PUV8</accession>
<evidence type="ECO:0000256" key="2">
    <source>
        <dbReference type="ARBA" id="ARBA00022448"/>
    </source>
</evidence>
<name>A0A940PUV8_9MICO</name>
<organism evidence="8 9">
    <name type="scientific">Leucobacter exalbidus</name>
    <dbReference type="NCBI Taxonomy" id="662960"/>
    <lineage>
        <taxon>Bacteria</taxon>
        <taxon>Bacillati</taxon>
        <taxon>Actinomycetota</taxon>
        <taxon>Actinomycetes</taxon>
        <taxon>Micrococcales</taxon>
        <taxon>Microbacteriaceae</taxon>
        <taxon>Leucobacter</taxon>
    </lineage>
</organism>
<proteinExistence type="predicted"/>
<dbReference type="EMBL" id="JAFIDA010000001">
    <property type="protein sequence ID" value="MBP1325719.1"/>
    <property type="molecule type" value="Genomic_DNA"/>
</dbReference>
<evidence type="ECO:0000256" key="5">
    <source>
        <dbReference type="ARBA" id="ARBA00023136"/>
    </source>
</evidence>
<evidence type="ECO:0000313" key="8">
    <source>
        <dbReference type="EMBL" id="MBP1325719.1"/>
    </source>
</evidence>
<evidence type="ECO:0000256" key="1">
    <source>
        <dbReference type="ARBA" id="ARBA00004651"/>
    </source>
</evidence>
<dbReference type="RefSeq" id="WP_280909308.1">
    <property type="nucleotide sequence ID" value="NZ_JAFIDA010000001.1"/>
</dbReference>
<reference evidence="8" key="1">
    <citation type="submission" date="2021-02" db="EMBL/GenBank/DDBJ databases">
        <title>Sequencing the genomes of 1000 actinobacteria strains.</title>
        <authorList>
            <person name="Klenk H.-P."/>
        </authorList>
    </citation>
    <scope>NUCLEOTIDE SEQUENCE</scope>
    <source>
        <strain evidence="8">DSM 22850</strain>
    </source>
</reference>
<evidence type="ECO:0000256" key="4">
    <source>
        <dbReference type="ARBA" id="ARBA00022989"/>
    </source>
</evidence>
<evidence type="ECO:0000256" key="3">
    <source>
        <dbReference type="ARBA" id="ARBA00022692"/>
    </source>
</evidence>
<dbReference type="GO" id="GO:0005886">
    <property type="term" value="C:plasma membrane"/>
    <property type="evidence" value="ECO:0007669"/>
    <property type="project" value="UniProtKB-SubCell"/>
</dbReference>
<keyword evidence="5 6" id="KW-0472">Membrane</keyword>
<dbReference type="PANTHER" id="PTHR23502:SF132">
    <property type="entry name" value="POLYAMINE TRANSPORTER 2-RELATED"/>
    <property type="match status" value="1"/>
</dbReference>
<dbReference type="GO" id="GO:0022857">
    <property type="term" value="F:transmembrane transporter activity"/>
    <property type="evidence" value="ECO:0007669"/>
    <property type="project" value="InterPro"/>
</dbReference>
<dbReference type="PANTHER" id="PTHR23502">
    <property type="entry name" value="MAJOR FACILITATOR SUPERFAMILY"/>
    <property type="match status" value="1"/>
</dbReference>
<keyword evidence="3 6" id="KW-0812">Transmembrane</keyword>
<dbReference type="Gene3D" id="1.20.1720.10">
    <property type="entry name" value="Multidrug resistance protein D"/>
    <property type="match status" value="1"/>
</dbReference>
<keyword evidence="9" id="KW-1185">Reference proteome</keyword>
<evidence type="ECO:0000313" key="9">
    <source>
        <dbReference type="Proteomes" id="UP000675163"/>
    </source>
</evidence>
<keyword evidence="2" id="KW-0813">Transport</keyword>
<dbReference type="InterPro" id="IPR005829">
    <property type="entry name" value="Sugar_transporter_CS"/>
</dbReference>
<sequence>MKSASRGLTTGLLVTLAFLSAAGPFATDLYLPTFTNIAHDLGTVPSGVQLTLTAFMFGLGLGQLFLGPMSDSFGRRKILLIGLGAFTVASCAMVFSPTIEVFIALRFVQGMAGAAGIVLARAIVADLAKGTAAVRAFSLLAMIGAVAPLVAR</sequence>
<keyword evidence="4 6" id="KW-1133">Transmembrane helix</keyword>
<dbReference type="InterPro" id="IPR020846">
    <property type="entry name" value="MFS_dom"/>
</dbReference>
<dbReference type="GO" id="GO:0140115">
    <property type="term" value="P:export across plasma membrane"/>
    <property type="evidence" value="ECO:0007669"/>
    <property type="project" value="UniProtKB-ARBA"/>
</dbReference>
<dbReference type="Proteomes" id="UP000675163">
    <property type="component" value="Unassembled WGS sequence"/>
</dbReference>
<gene>
    <name evidence="8" type="ORF">JOF28_000951</name>
</gene>
<comment type="caution">
    <text evidence="8">The sequence shown here is derived from an EMBL/GenBank/DDBJ whole genome shotgun (WGS) entry which is preliminary data.</text>
</comment>
<dbReference type="InterPro" id="IPR011701">
    <property type="entry name" value="MFS"/>
</dbReference>
<feature type="transmembrane region" description="Helical" evidence="6">
    <location>
        <begin position="132"/>
        <end position="151"/>
    </location>
</feature>
<dbReference type="GO" id="GO:0042908">
    <property type="term" value="P:xenobiotic transport"/>
    <property type="evidence" value="ECO:0007669"/>
    <property type="project" value="UniProtKB-ARBA"/>
</dbReference>
<dbReference type="PROSITE" id="PS00216">
    <property type="entry name" value="SUGAR_TRANSPORT_1"/>
    <property type="match status" value="1"/>
</dbReference>
<feature type="transmembrane region" description="Helical" evidence="6">
    <location>
        <begin position="46"/>
        <end position="66"/>
    </location>
</feature>